<keyword evidence="3" id="KW-1185">Reference proteome</keyword>
<evidence type="ECO:0000256" key="1">
    <source>
        <dbReference type="SAM" id="MobiDB-lite"/>
    </source>
</evidence>
<dbReference type="VEuPathDB" id="ToxoDB:ENH_00000400"/>
<reference evidence="2" key="2">
    <citation type="submission" date="2013-10" db="EMBL/GenBank/DDBJ databases">
        <authorList>
            <person name="Aslett M."/>
        </authorList>
    </citation>
    <scope>NUCLEOTIDE SEQUENCE [LARGE SCALE GENOMIC DNA]</scope>
    <source>
        <strain evidence="2">Houghton</strain>
    </source>
</reference>
<organism evidence="2 3">
    <name type="scientific">Eimeria necatrix</name>
    <dbReference type="NCBI Taxonomy" id="51315"/>
    <lineage>
        <taxon>Eukaryota</taxon>
        <taxon>Sar</taxon>
        <taxon>Alveolata</taxon>
        <taxon>Apicomplexa</taxon>
        <taxon>Conoidasida</taxon>
        <taxon>Coccidia</taxon>
        <taxon>Eucoccidiorida</taxon>
        <taxon>Eimeriorina</taxon>
        <taxon>Eimeriidae</taxon>
        <taxon>Eimeria</taxon>
    </lineage>
</organism>
<reference evidence="2" key="1">
    <citation type="submission" date="2013-10" db="EMBL/GenBank/DDBJ databases">
        <title>Genomic analysis of the causative agents of coccidiosis in chickens.</title>
        <authorList>
            <person name="Reid A.J."/>
            <person name="Blake D."/>
            <person name="Billington K."/>
            <person name="Browne H."/>
            <person name="Dunn M."/>
            <person name="Hung S."/>
            <person name="Kawahara F."/>
            <person name="Miranda-Saavedra D."/>
            <person name="Mourier T."/>
            <person name="Nagra H."/>
            <person name="Otto T.D."/>
            <person name="Rawlings N."/>
            <person name="Sanchez A."/>
            <person name="Sanders M."/>
            <person name="Subramaniam C."/>
            <person name="Tay Y."/>
            <person name="Dear P."/>
            <person name="Doerig C."/>
            <person name="Gruber A."/>
            <person name="Parkinson J."/>
            <person name="Shirley M."/>
            <person name="Wan K.L."/>
            <person name="Berriman M."/>
            <person name="Tomley F."/>
            <person name="Pain A."/>
        </authorList>
    </citation>
    <scope>NUCLEOTIDE SEQUENCE [LARGE SCALE GENOMIC DNA]</scope>
    <source>
        <strain evidence="2">Houghton</strain>
    </source>
</reference>
<proteinExistence type="predicted"/>
<dbReference type="RefSeq" id="XP_013439353.1">
    <property type="nucleotide sequence ID" value="XM_013583899.1"/>
</dbReference>
<evidence type="ECO:0000313" key="2">
    <source>
        <dbReference type="EMBL" id="CDJ61991.1"/>
    </source>
</evidence>
<dbReference type="AlphaFoldDB" id="U6MD79"/>
<dbReference type="EMBL" id="HG722312">
    <property type="protein sequence ID" value="CDJ61991.1"/>
    <property type="molecule type" value="Genomic_DNA"/>
</dbReference>
<evidence type="ECO:0000313" key="3">
    <source>
        <dbReference type="Proteomes" id="UP000030754"/>
    </source>
</evidence>
<protein>
    <submittedName>
        <fullName evidence="2">Uncharacterized protein</fullName>
    </submittedName>
</protein>
<sequence length="349" mass="36029">MSQQAPEAPGRTPEAPPKFPAEAQKRLMYTRAKADKALKDVKSQLSPEAVLLPNGASGPLSGLPKDLCALPAGALQGPAPGLSRIGSRYPSDTLSSSALTTPQISLTPSHVAATAAPALTAPPTAAKVTEAAAAAAVAASLSCNNIFPSVFPAAEGSDDVLLPQQQQQQQQEDSSIGGLAISAAAVATRALNCNGSPKEATIGVPTQPLPVAAKLVGSLKAPTDSLEVLEPLQSWGLSTVGCGVAAKISRLCQEEQQLLQKEQRQGHSQDQQQPQRQQQDLRVLSGLWYMHGPSELQNMAKDTLSTTPAVDRGSTVAAAVVSAFPVSSPPAAVHMEGYTMSSTAKNLTN</sequence>
<feature type="region of interest" description="Disordered" evidence="1">
    <location>
        <begin position="1"/>
        <end position="25"/>
    </location>
</feature>
<gene>
    <name evidence="2" type="ORF">ENH_00000400</name>
</gene>
<accession>U6MD79</accession>
<dbReference type="Proteomes" id="UP000030754">
    <property type="component" value="Unassembled WGS sequence"/>
</dbReference>
<dbReference type="GeneID" id="25470239"/>
<dbReference type="OrthoDB" id="10409447at2759"/>
<name>U6MD79_9EIME</name>